<proteinExistence type="predicted"/>
<dbReference type="InterPro" id="IPR010982">
    <property type="entry name" value="Lambda_DNA-bd_dom_sf"/>
</dbReference>
<dbReference type="InterPro" id="IPR001387">
    <property type="entry name" value="Cro/C1-type_HTH"/>
</dbReference>
<dbReference type="SUPFAM" id="SSF47413">
    <property type="entry name" value="lambda repressor-like DNA-binding domains"/>
    <property type="match status" value="1"/>
</dbReference>
<dbReference type="RefSeq" id="WP_004840173.1">
    <property type="nucleotide sequence ID" value="NZ_AAYG02000002.1"/>
</dbReference>
<dbReference type="PANTHER" id="PTHR46797">
    <property type="entry name" value="HTH-TYPE TRANSCRIPTIONAL REGULATOR"/>
    <property type="match status" value="1"/>
</dbReference>
<dbReference type="GeneID" id="57433412"/>
<dbReference type="EMBL" id="AAYG02000002">
    <property type="protein sequence ID" value="EDN79421.1"/>
    <property type="molecule type" value="Genomic_DNA"/>
</dbReference>
<dbReference type="AlphaFoldDB" id="A7AY24"/>
<dbReference type="GO" id="GO:0003677">
    <property type="term" value="F:DNA binding"/>
    <property type="evidence" value="ECO:0007669"/>
    <property type="project" value="UniProtKB-KW"/>
</dbReference>
<dbReference type="Gene3D" id="1.10.260.40">
    <property type="entry name" value="lambda repressor-like DNA-binding domains"/>
    <property type="match status" value="1"/>
</dbReference>
<gene>
    <name evidence="3" type="ORF">RUMGNA_00189</name>
</gene>
<evidence type="ECO:0000259" key="2">
    <source>
        <dbReference type="PROSITE" id="PS50943"/>
    </source>
</evidence>
<evidence type="ECO:0000313" key="3">
    <source>
        <dbReference type="EMBL" id="EDN79421.1"/>
    </source>
</evidence>
<organism evidence="3 4">
    <name type="scientific">Mediterraneibacter gnavus (strain ATCC 29149 / DSM 114966 / JCM 6515 / VPI C7-9)</name>
    <name type="common">Ruminococcus gnavus</name>
    <dbReference type="NCBI Taxonomy" id="411470"/>
    <lineage>
        <taxon>Bacteria</taxon>
        <taxon>Bacillati</taxon>
        <taxon>Bacillota</taxon>
        <taxon>Clostridia</taxon>
        <taxon>Lachnospirales</taxon>
        <taxon>Lachnospiraceae</taxon>
        <taxon>Mediterraneibacter</taxon>
    </lineage>
</organism>
<accession>A7AY24</accession>
<comment type="caution">
    <text evidence="3">The sequence shown here is derived from an EMBL/GenBank/DDBJ whole genome shotgun (WGS) entry which is preliminary data.</text>
</comment>
<sequence length="65" mass="7398">MEVLTWQARIKKNVTLKQLEQMTGISKTTLNTIENGQTSPTLRQLEAIAIALNTKISELYDSEYK</sequence>
<dbReference type="Proteomes" id="UP000004410">
    <property type="component" value="Unassembled WGS sequence"/>
</dbReference>
<dbReference type="Pfam" id="PF01381">
    <property type="entry name" value="HTH_3"/>
    <property type="match status" value="1"/>
</dbReference>
<dbReference type="CDD" id="cd00093">
    <property type="entry name" value="HTH_XRE"/>
    <property type="match status" value="1"/>
</dbReference>
<feature type="domain" description="HTH cro/C1-type" evidence="2">
    <location>
        <begin position="7"/>
        <end position="59"/>
    </location>
</feature>
<name>A7AY24_MEDG7</name>
<keyword evidence="1 3" id="KW-0238">DNA-binding</keyword>
<dbReference type="PANTHER" id="PTHR46797:SF1">
    <property type="entry name" value="METHYLPHOSPHONATE SYNTHASE"/>
    <property type="match status" value="1"/>
</dbReference>
<reference evidence="3 4" key="1">
    <citation type="submission" date="2007-04" db="EMBL/GenBank/DDBJ databases">
        <authorList>
            <person name="Fulton L."/>
            <person name="Clifton S."/>
            <person name="Fulton B."/>
            <person name="Xu J."/>
            <person name="Minx P."/>
            <person name="Pepin K.H."/>
            <person name="Johnson M."/>
            <person name="Thiruvilangam P."/>
            <person name="Bhonagiri V."/>
            <person name="Nash W.E."/>
            <person name="Mardis E.R."/>
            <person name="Wilson R.K."/>
        </authorList>
    </citation>
    <scope>NUCLEOTIDE SEQUENCE [LARGE SCALE GENOMIC DNA]</scope>
    <source>
        <strain evidence="3 4">ATCC 29149</strain>
    </source>
</reference>
<dbReference type="GO" id="GO:0003700">
    <property type="term" value="F:DNA-binding transcription factor activity"/>
    <property type="evidence" value="ECO:0007669"/>
    <property type="project" value="TreeGrafter"/>
</dbReference>
<dbReference type="GO" id="GO:0005829">
    <property type="term" value="C:cytosol"/>
    <property type="evidence" value="ECO:0007669"/>
    <property type="project" value="TreeGrafter"/>
</dbReference>
<dbReference type="PaxDb" id="411470-RUMGNA_00189"/>
<dbReference type="PROSITE" id="PS50943">
    <property type="entry name" value="HTH_CROC1"/>
    <property type="match status" value="1"/>
</dbReference>
<reference evidence="3 4" key="2">
    <citation type="submission" date="2007-06" db="EMBL/GenBank/DDBJ databases">
        <title>Draft genome sequence of Ruminococcus gnavus (ATCC 29149).</title>
        <authorList>
            <person name="Sudarsanam P."/>
            <person name="Ley R."/>
            <person name="Guruge J."/>
            <person name="Turnbaugh P.J."/>
            <person name="Mahowald M."/>
            <person name="Liep D."/>
            <person name="Gordon J."/>
        </authorList>
    </citation>
    <scope>NUCLEOTIDE SEQUENCE [LARGE SCALE GENOMIC DNA]</scope>
    <source>
        <strain evidence="3 4">ATCC 29149</strain>
    </source>
</reference>
<evidence type="ECO:0000313" key="4">
    <source>
        <dbReference type="Proteomes" id="UP000004410"/>
    </source>
</evidence>
<evidence type="ECO:0000256" key="1">
    <source>
        <dbReference type="ARBA" id="ARBA00023125"/>
    </source>
</evidence>
<protein>
    <submittedName>
        <fullName evidence="3">DNA-binding helix-turn-helix protein</fullName>
    </submittedName>
</protein>
<dbReference type="SMART" id="SM00530">
    <property type="entry name" value="HTH_XRE"/>
    <property type="match status" value="1"/>
</dbReference>
<dbReference type="eggNOG" id="ENOG502ZTQE">
    <property type="taxonomic scope" value="Bacteria"/>
</dbReference>
<dbReference type="InterPro" id="IPR050807">
    <property type="entry name" value="TransReg_Diox_bact_type"/>
</dbReference>